<gene>
    <name evidence="7" type="ORF">C2845_PMPSC055730</name>
</gene>
<evidence type="ECO:0000256" key="2">
    <source>
        <dbReference type="ARBA" id="ARBA00022679"/>
    </source>
</evidence>
<dbReference type="Pfam" id="PF00069">
    <property type="entry name" value="Pkinase"/>
    <property type="match status" value="1"/>
</dbReference>
<dbReference type="InterPro" id="IPR000719">
    <property type="entry name" value="Prot_kinase_dom"/>
</dbReference>
<keyword evidence="1" id="KW-0723">Serine/threonine-protein kinase</keyword>
<dbReference type="PANTHER" id="PTHR27002">
    <property type="entry name" value="RECEPTOR-LIKE SERINE/THREONINE-PROTEIN KINASE SD1-8"/>
    <property type="match status" value="1"/>
</dbReference>
<dbReference type="GO" id="GO:0005886">
    <property type="term" value="C:plasma membrane"/>
    <property type="evidence" value="ECO:0007669"/>
    <property type="project" value="TreeGrafter"/>
</dbReference>
<dbReference type="OrthoDB" id="2018467at2759"/>
<dbReference type="EMBL" id="PQIB02000657">
    <property type="protein sequence ID" value="RLM48951.1"/>
    <property type="molecule type" value="Genomic_DNA"/>
</dbReference>
<keyword evidence="3" id="KW-0547">Nucleotide-binding</keyword>
<dbReference type="PANTHER" id="PTHR27002:SF914">
    <property type="entry name" value="PROTEIN KINASE DOMAIN-CONTAINING PROTEIN"/>
    <property type="match status" value="1"/>
</dbReference>
<evidence type="ECO:0000313" key="8">
    <source>
        <dbReference type="Proteomes" id="UP000275267"/>
    </source>
</evidence>
<reference evidence="8" key="1">
    <citation type="journal article" date="2019" name="Nat. Commun.">
        <title>The genome of broomcorn millet.</title>
        <authorList>
            <person name="Zou C."/>
            <person name="Miki D."/>
            <person name="Li D."/>
            <person name="Tang Q."/>
            <person name="Xiao L."/>
            <person name="Rajput S."/>
            <person name="Deng P."/>
            <person name="Jia W."/>
            <person name="Huang R."/>
            <person name="Zhang M."/>
            <person name="Sun Y."/>
            <person name="Hu J."/>
            <person name="Fu X."/>
            <person name="Schnable P.S."/>
            <person name="Li F."/>
            <person name="Zhang H."/>
            <person name="Feng B."/>
            <person name="Zhu X."/>
            <person name="Liu R."/>
            <person name="Schnable J.C."/>
            <person name="Zhu J.-K."/>
            <person name="Zhang H."/>
        </authorList>
    </citation>
    <scope>NUCLEOTIDE SEQUENCE [LARGE SCALE GENOMIC DNA]</scope>
</reference>
<dbReference type="SUPFAM" id="SSF52540">
    <property type="entry name" value="P-loop containing nucleoside triphosphate hydrolases"/>
    <property type="match status" value="1"/>
</dbReference>
<accession>A0A3L6PCI9</accession>
<dbReference type="InterPro" id="IPR008271">
    <property type="entry name" value="Ser/Thr_kinase_AS"/>
</dbReference>
<name>A0A3L6PCI9_PANMI</name>
<keyword evidence="5" id="KW-0067">ATP-binding</keyword>
<dbReference type="InterPro" id="IPR027417">
    <property type="entry name" value="P-loop_NTPase"/>
</dbReference>
<evidence type="ECO:0000313" key="7">
    <source>
        <dbReference type="EMBL" id="RLM48951.1"/>
    </source>
</evidence>
<keyword evidence="8" id="KW-1185">Reference proteome</keyword>
<keyword evidence="2" id="KW-0808">Transferase</keyword>
<dbReference type="PROSITE" id="PS00108">
    <property type="entry name" value="PROTEIN_KINASE_ST"/>
    <property type="match status" value="1"/>
</dbReference>
<evidence type="ECO:0000256" key="4">
    <source>
        <dbReference type="ARBA" id="ARBA00022777"/>
    </source>
</evidence>
<proteinExistence type="predicted"/>
<evidence type="ECO:0000256" key="1">
    <source>
        <dbReference type="ARBA" id="ARBA00022527"/>
    </source>
</evidence>
<evidence type="ECO:0000256" key="3">
    <source>
        <dbReference type="ARBA" id="ARBA00022741"/>
    </source>
</evidence>
<evidence type="ECO:0000259" key="6">
    <source>
        <dbReference type="PROSITE" id="PS50011"/>
    </source>
</evidence>
<dbReference type="Proteomes" id="UP000275267">
    <property type="component" value="Unassembled WGS sequence"/>
</dbReference>
<keyword evidence="4" id="KW-0418">Kinase</keyword>
<comment type="caution">
    <text evidence="7">The sequence shown here is derived from an EMBL/GenBank/DDBJ whole genome shotgun (WGS) entry which is preliminary data.</text>
</comment>
<dbReference type="GO" id="GO:0005524">
    <property type="term" value="F:ATP binding"/>
    <property type="evidence" value="ECO:0007669"/>
    <property type="project" value="UniProtKB-KW"/>
</dbReference>
<dbReference type="GO" id="GO:0004674">
    <property type="term" value="F:protein serine/threonine kinase activity"/>
    <property type="evidence" value="ECO:0007669"/>
    <property type="project" value="UniProtKB-KW"/>
</dbReference>
<organism evidence="7 8">
    <name type="scientific">Panicum miliaceum</name>
    <name type="common">Proso millet</name>
    <name type="synonym">Broomcorn millet</name>
    <dbReference type="NCBI Taxonomy" id="4540"/>
    <lineage>
        <taxon>Eukaryota</taxon>
        <taxon>Viridiplantae</taxon>
        <taxon>Streptophyta</taxon>
        <taxon>Embryophyta</taxon>
        <taxon>Tracheophyta</taxon>
        <taxon>Spermatophyta</taxon>
        <taxon>Magnoliopsida</taxon>
        <taxon>Liliopsida</taxon>
        <taxon>Poales</taxon>
        <taxon>Poaceae</taxon>
        <taxon>PACMAD clade</taxon>
        <taxon>Panicoideae</taxon>
        <taxon>Panicodae</taxon>
        <taxon>Paniceae</taxon>
        <taxon>Panicinae</taxon>
        <taxon>Panicum</taxon>
        <taxon>Panicum sect. Panicum</taxon>
    </lineage>
</organism>
<dbReference type="GO" id="GO:0043531">
    <property type="term" value="F:ADP binding"/>
    <property type="evidence" value="ECO:0007669"/>
    <property type="project" value="InterPro"/>
</dbReference>
<protein>
    <recommendedName>
        <fullName evidence="6">Protein kinase domain-containing protein</fullName>
    </recommendedName>
</protein>
<sequence>MLWIVHRDLKPQNILLDHDMNPKITDFGSARTLSSDVAEERTSRVVGTSGYKAPEYTSRGIYSLKTDVFSFGVMALMIISGRKNTIMEQQGDSVGTLVRDDIIESDTGESNKHQNLEMLQKKLSGLLQGKRYFLVLDDMWSDKPSDWEELRSMIVITTRSSNVASLLKTLQPYDVAKLP</sequence>
<dbReference type="AlphaFoldDB" id="A0A3L6PCI9"/>
<dbReference type="SUPFAM" id="SSF56112">
    <property type="entry name" value="Protein kinase-like (PK-like)"/>
    <property type="match status" value="1"/>
</dbReference>
<dbReference type="Gene3D" id="1.10.510.10">
    <property type="entry name" value="Transferase(Phosphotransferase) domain 1"/>
    <property type="match status" value="1"/>
</dbReference>
<evidence type="ECO:0000256" key="5">
    <source>
        <dbReference type="ARBA" id="ARBA00022840"/>
    </source>
</evidence>
<dbReference type="STRING" id="4540.A0A3L6PCI9"/>
<dbReference type="PROSITE" id="PS50011">
    <property type="entry name" value="PROTEIN_KINASE_DOM"/>
    <property type="match status" value="1"/>
</dbReference>
<feature type="domain" description="Protein kinase" evidence="6">
    <location>
        <begin position="1"/>
        <end position="179"/>
    </location>
</feature>
<dbReference type="InterPro" id="IPR011009">
    <property type="entry name" value="Kinase-like_dom_sf"/>
</dbReference>